<feature type="domain" description="Sulfatase N-terminal" evidence="3">
    <location>
        <begin position="2"/>
        <end position="328"/>
    </location>
</feature>
<dbReference type="Proteomes" id="UP001054902">
    <property type="component" value="Unassembled WGS sequence"/>
</dbReference>
<evidence type="ECO:0000256" key="2">
    <source>
        <dbReference type="ARBA" id="ARBA00022801"/>
    </source>
</evidence>
<keyword evidence="2" id="KW-0378">Hydrolase</keyword>
<dbReference type="Pfam" id="PF00884">
    <property type="entry name" value="Sulfatase"/>
    <property type="match status" value="1"/>
</dbReference>
<evidence type="ECO:0000259" key="3">
    <source>
        <dbReference type="Pfam" id="PF00884"/>
    </source>
</evidence>
<organism evidence="4 5">
    <name type="scientific">Chaetoceros tenuissimus</name>
    <dbReference type="NCBI Taxonomy" id="426638"/>
    <lineage>
        <taxon>Eukaryota</taxon>
        <taxon>Sar</taxon>
        <taxon>Stramenopiles</taxon>
        <taxon>Ochrophyta</taxon>
        <taxon>Bacillariophyta</taxon>
        <taxon>Coscinodiscophyceae</taxon>
        <taxon>Chaetocerotophycidae</taxon>
        <taxon>Chaetocerotales</taxon>
        <taxon>Chaetocerotaceae</taxon>
        <taxon>Chaetoceros</taxon>
    </lineage>
</organism>
<protein>
    <recommendedName>
        <fullName evidence="3">Sulfatase N-terminal domain-containing protein</fullName>
    </recommendedName>
</protein>
<reference evidence="4 5" key="1">
    <citation type="journal article" date="2021" name="Sci. Rep.">
        <title>The genome of the diatom Chaetoceros tenuissimus carries an ancient integrated fragment of an extant virus.</title>
        <authorList>
            <person name="Hongo Y."/>
            <person name="Kimura K."/>
            <person name="Takaki Y."/>
            <person name="Yoshida Y."/>
            <person name="Baba S."/>
            <person name="Kobayashi G."/>
            <person name="Nagasaki K."/>
            <person name="Hano T."/>
            <person name="Tomaru Y."/>
        </authorList>
    </citation>
    <scope>NUCLEOTIDE SEQUENCE [LARGE SCALE GENOMIC DNA]</scope>
    <source>
        <strain evidence="4 5">NIES-3715</strain>
    </source>
</reference>
<evidence type="ECO:0000313" key="4">
    <source>
        <dbReference type="EMBL" id="GFH56179.1"/>
    </source>
</evidence>
<dbReference type="AlphaFoldDB" id="A0AAD3HAP4"/>
<dbReference type="PANTHER" id="PTHR42693:SF53">
    <property type="entry name" value="ENDO-4-O-SULFATASE"/>
    <property type="match status" value="1"/>
</dbReference>
<dbReference type="GO" id="GO:0004065">
    <property type="term" value="F:arylsulfatase activity"/>
    <property type="evidence" value="ECO:0007669"/>
    <property type="project" value="TreeGrafter"/>
</dbReference>
<name>A0AAD3HAP4_9STRA</name>
<dbReference type="Gene3D" id="3.40.720.10">
    <property type="entry name" value="Alkaline Phosphatase, subunit A"/>
    <property type="match status" value="1"/>
</dbReference>
<comment type="similarity">
    <text evidence="1">Belongs to the sulfatase family.</text>
</comment>
<sequence length="490" mass="55459">MENLSSLQEKGVTFMDAHSTPLCAPSRYMLLSGNYSHRGKYANGGWGLYVGQTNLDRRQKSIPHMLKASGYKTANVKYHLGGGVPEGGTYDNEKLTCCNLDWSKPMVGGPTDLGFDESFYTIGGIQQPPYSFFRDGYLTTDISDVKYWEKGEYDTANNNGKSIINKAGEGDPDWDSTEFNMRIVQEVENFLEKHDQTSPFFIYTALGQVHIPHSPPNFYLDGTPIAGTHNNKHLDLLYEMDKVIGSLISSVESRGMMENTLVIFASDNGGLNKRYPNRLLRGAKGQIYEGGHRVPFVMRYDGVLPSGERRNNLIGLNDVFATIAEFTGSTIPDRSAQDSISFAQHAISEDNVSRRKKLGTWDIQDGIMQAESLRLGNYKYIKHHSQPKKHELFNIQDDIKEEKNLLETDPTNTSYHRLKRLMRRKLHRIGPCPRDKNASKEFKLYNGANKGKKVTCDWFRSNPEVRCKNQVAGELFCNSICGRHRHFCNL</sequence>
<evidence type="ECO:0000313" key="5">
    <source>
        <dbReference type="Proteomes" id="UP001054902"/>
    </source>
</evidence>
<dbReference type="InterPro" id="IPR017850">
    <property type="entry name" value="Alkaline_phosphatase_core_sf"/>
</dbReference>
<dbReference type="InterPro" id="IPR000917">
    <property type="entry name" value="Sulfatase_N"/>
</dbReference>
<proteinExistence type="inferred from homology"/>
<keyword evidence="5" id="KW-1185">Reference proteome</keyword>
<comment type="caution">
    <text evidence="4">The sequence shown here is derived from an EMBL/GenBank/DDBJ whole genome shotgun (WGS) entry which is preliminary data.</text>
</comment>
<dbReference type="Gene3D" id="3.30.1120.10">
    <property type="match status" value="1"/>
</dbReference>
<accession>A0AAD3HAP4</accession>
<dbReference type="PANTHER" id="PTHR42693">
    <property type="entry name" value="ARYLSULFATASE FAMILY MEMBER"/>
    <property type="match status" value="1"/>
</dbReference>
<dbReference type="InterPro" id="IPR050738">
    <property type="entry name" value="Sulfatase"/>
</dbReference>
<evidence type="ECO:0000256" key="1">
    <source>
        <dbReference type="ARBA" id="ARBA00008779"/>
    </source>
</evidence>
<gene>
    <name evidence="4" type="ORF">CTEN210_12655</name>
</gene>
<dbReference type="SUPFAM" id="SSF53649">
    <property type="entry name" value="Alkaline phosphatase-like"/>
    <property type="match status" value="1"/>
</dbReference>
<dbReference type="EMBL" id="BLLK01000051">
    <property type="protein sequence ID" value="GFH56179.1"/>
    <property type="molecule type" value="Genomic_DNA"/>
</dbReference>